<evidence type="ECO:0000313" key="7">
    <source>
        <dbReference type="Proteomes" id="UP000308267"/>
    </source>
</evidence>
<feature type="compositionally biased region" description="Polar residues" evidence="4">
    <location>
        <begin position="908"/>
        <end position="918"/>
    </location>
</feature>
<reference evidence="6 7" key="1">
    <citation type="journal article" date="2019" name="BMC Genomics">
        <title>New insights from Opisthorchis felineus genome: update on genomics of the epidemiologically important liver flukes.</title>
        <authorList>
            <person name="Ershov N.I."/>
            <person name="Mordvinov V.A."/>
            <person name="Prokhortchouk E.B."/>
            <person name="Pakharukova M.Y."/>
            <person name="Gunbin K.V."/>
            <person name="Ustyantsev K."/>
            <person name="Genaev M.A."/>
            <person name="Blinov A.G."/>
            <person name="Mazur A."/>
            <person name="Boulygina E."/>
            <person name="Tsygankova S."/>
            <person name="Khrameeva E."/>
            <person name="Chekanov N."/>
            <person name="Fan G."/>
            <person name="Xiao A."/>
            <person name="Zhang H."/>
            <person name="Xu X."/>
            <person name="Yang H."/>
            <person name="Solovyev V."/>
            <person name="Lee S.M."/>
            <person name="Liu X."/>
            <person name="Afonnikov D.A."/>
            <person name="Skryabin K.G."/>
        </authorList>
    </citation>
    <scope>NUCLEOTIDE SEQUENCE [LARGE SCALE GENOMIC DNA]</scope>
    <source>
        <strain evidence="6">AK-0245</strain>
        <tissue evidence="6">Whole organism</tissue>
    </source>
</reference>
<keyword evidence="2" id="KW-0472">Membrane</keyword>
<dbReference type="GO" id="GO:0005737">
    <property type="term" value="C:cytoplasm"/>
    <property type="evidence" value="ECO:0007669"/>
    <property type="project" value="TreeGrafter"/>
</dbReference>
<dbReference type="GO" id="GO:0006914">
    <property type="term" value="P:autophagy"/>
    <property type="evidence" value="ECO:0007669"/>
    <property type="project" value="TreeGrafter"/>
</dbReference>
<comment type="caution">
    <text evidence="6">The sequence shown here is derived from an EMBL/GenBank/DDBJ whole genome shotgun (WGS) entry which is preliminary data.</text>
</comment>
<dbReference type="OrthoDB" id="5325112at2759"/>
<dbReference type="GO" id="GO:0016020">
    <property type="term" value="C:membrane"/>
    <property type="evidence" value="ECO:0007669"/>
    <property type="project" value="TreeGrafter"/>
</dbReference>
<evidence type="ECO:0000313" key="6">
    <source>
        <dbReference type="EMBL" id="TGZ75601.1"/>
    </source>
</evidence>
<evidence type="ECO:0000256" key="1">
    <source>
        <dbReference type="ARBA" id="ARBA00004184"/>
    </source>
</evidence>
<evidence type="ECO:0000256" key="2">
    <source>
        <dbReference type="ARBA" id="ARBA00023136"/>
    </source>
</evidence>
<evidence type="ECO:0000256" key="4">
    <source>
        <dbReference type="SAM" id="MobiDB-lite"/>
    </source>
</evidence>
<dbReference type="InterPro" id="IPR001180">
    <property type="entry name" value="CNH_dom"/>
</dbReference>
<dbReference type="GO" id="GO:0012505">
    <property type="term" value="C:endomembrane system"/>
    <property type="evidence" value="ECO:0007669"/>
    <property type="project" value="UniProtKB-SubCell"/>
</dbReference>
<dbReference type="Proteomes" id="UP000308267">
    <property type="component" value="Unassembled WGS sequence"/>
</dbReference>
<dbReference type="InterPro" id="IPR019452">
    <property type="entry name" value="VPS39/TGF_beta_rcpt-assoc_1"/>
</dbReference>
<dbReference type="GO" id="GO:0034058">
    <property type="term" value="P:endosomal vesicle fusion"/>
    <property type="evidence" value="ECO:0007669"/>
    <property type="project" value="TreeGrafter"/>
</dbReference>
<dbReference type="EMBL" id="SJOL01000471">
    <property type="protein sequence ID" value="TGZ75601.1"/>
    <property type="molecule type" value="Genomic_DNA"/>
</dbReference>
<dbReference type="STRING" id="147828.A0A4S2MFQ6"/>
<comment type="similarity">
    <text evidence="3">Belongs to the VAM6/VPS39 family.</text>
</comment>
<protein>
    <recommendedName>
        <fullName evidence="5">CNH domain-containing protein</fullName>
    </recommendedName>
</protein>
<dbReference type="PROSITE" id="PS50219">
    <property type="entry name" value="CNH"/>
    <property type="match status" value="1"/>
</dbReference>
<keyword evidence="7" id="KW-1185">Reference proteome</keyword>
<comment type="subcellular location">
    <subcellularLocation>
        <location evidence="1">Endomembrane system</location>
        <topology evidence="1">Peripheral membrane protein</topology>
    </subcellularLocation>
</comment>
<feature type="compositionally biased region" description="Polar residues" evidence="4">
    <location>
        <begin position="449"/>
        <end position="464"/>
    </location>
</feature>
<feature type="region of interest" description="Disordered" evidence="4">
    <location>
        <begin position="880"/>
        <end position="920"/>
    </location>
</feature>
<dbReference type="Pfam" id="PF10366">
    <property type="entry name" value="Vps39_1"/>
    <property type="match status" value="1"/>
</dbReference>
<organism evidence="6 7">
    <name type="scientific">Opisthorchis felineus</name>
    <dbReference type="NCBI Taxonomy" id="147828"/>
    <lineage>
        <taxon>Eukaryota</taxon>
        <taxon>Metazoa</taxon>
        <taxon>Spiralia</taxon>
        <taxon>Lophotrochozoa</taxon>
        <taxon>Platyhelminthes</taxon>
        <taxon>Trematoda</taxon>
        <taxon>Digenea</taxon>
        <taxon>Opisthorchiida</taxon>
        <taxon>Opisthorchiata</taxon>
        <taxon>Opisthorchiidae</taxon>
        <taxon>Opisthorchis</taxon>
    </lineage>
</organism>
<accession>A0A4S2MFQ6</accession>
<gene>
    <name evidence="6" type="ORF">CRM22_000247</name>
</gene>
<name>A0A4S2MFQ6_OPIFE</name>
<dbReference type="Pfam" id="PF10367">
    <property type="entry name" value="zf-Vps39_C"/>
    <property type="match status" value="1"/>
</dbReference>
<dbReference type="PANTHER" id="PTHR12894">
    <property type="entry name" value="CNH DOMAIN CONTAINING"/>
    <property type="match status" value="1"/>
</dbReference>
<evidence type="ECO:0000256" key="3">
    <source>
        <dbReference type="ARBA" id="ARBA00038201"/>
    </source>
</evidence>
<feature type="region of interest" description="Disordered" evidence="4">
    <location>
        <begin position="449"/>
        <end position="479"/>
    </location>
</feature>
<proteinExistence type="inferred from homology"/>
<dbReference type="InterPro" id="IPR019453">
    <property type="entry name" value="VPS39/TGFA1_Znf"/>
</dbReference>
<feature type="domain" description="CNH" evidence="5">
    <location>
        <begin position="29"/>
        <end position="436"/>
    </location>
</feature>
<dbReference type="PANTHER" id="PTHR12894:SF49">
    <property type="entry name" value="VAM6_VPS39-LIKE PROTEIN"/>
    <property type="match status" value="1"/>
</dbReference>
<sequence length="1330" mass="147964">MHTFFSGSNDDCLRMHEAFFPICLLRDYPYALECLTCYDNFLIVGTKQGLLLVYEVTPKSLNHPVYFIPPITYRDGPRKSIRLKLDDLSPISDSTTAQCSDVTSVPPPSFSTRVHTTRTFGRKPILQLTALPDLDLLLALADGQMNVYQLQNYQLVTIVPMSKGASVFAHFTAPAKGKQESNSTKGTVSSGSDYIAACLATSVNLRICVAVKRRLMLWRWDPLGQNFVPPGGSADTITPDWLPEVTVSDTARVLQFYGSTHIILGTRAEYLQISLTTGDIRSISNPGRNQLPLISFLPACFHTPTPDVQVHQLVSGDRQQSTDGQADALSLASTTSAVVAEHNSSSSSNAASLTFSDAPLGLGKDDVLDVVSSTLERRSMTKIRWTGAPRHLHIYPPYIIAAMEQFLEVRVADPCELVQQMPIARVQAFCHQGGWLYVATAPAYTSLNESIRSNPSPQRSSPTIPETPGKSPRPKTTESGNEVWVILPANRTALVERLVKVKEFDLALLLAKEAPWMGQNPIETRPIAILQAYYLYQQQEFARALQIFTEQLVDPSHVLGLFPALLSDEMQSERHYPVGHVPLDRAQFSNAAEPVITYLLTWRRLVHQALSYNRRRIFSTSSILARDFHVSANSSEPVDVTIRCYPIVDGSPTITSALALLGVIDTCLLKCYLATNTARVAPLLRQANSCNLGESEKTLLEHHRYQDLVMLYQAHGLHRKALAVLQQLGLLRLKRCGRKLIPSTFEHAAEGIVCVDATKVHSTELEQLGNPRHMVNYFQNLGPTSFDLVAEFAGWIMHNYPIAWMRIFTSWERQLHTERLSAMALTQVTGREKKTSVSAVSSLAYRGQVVKYLESQAIHLMIPFMEHLIFMRLDSDVDSDEDEDEEINGLNTDGTLDSEEYPGPSDDATISETSAEQTSRIDDHSFKDSIQFHGAPLSYAVRNSLWPLPGSKRISAASSEFADPDLLPPIIRHSEDADPTELHTRYAAALMARVRAIQSIGKPFTFRVNDERPKSGPVARLRRRLFRFLTHPNASYSSRKLLDKCPYDALFEERTVLLANLNYHEQALTLLIHVLDDWDRAISHCANVYQRVSHTMLEEKLPTSSHIEFNEKRAPSVQPAPGLPVNTLSRSPARDSLGPNLELCGSPAAVSHQLGDGSIANVDLEPGGHEERDIFFLLVQICIQPPEPASLGIVIPELPDETSVISEGFSPKPEKAIEVLSRFGDRVDAAKVVRILTNTKLFDVAHFLKSTFINQESRHTHLVFLNNAAKAELSASRHSLVRATRQHFLVSAASRCRTCRRRIGNSAFARCPNTGELEHYGCCRDVLGMR</sequence>
<evidence type="ECO:0000259" key="5">
    <source>
        <dbReference type="PROSITE" id="PS50219"/>
    </source>
</evidence>
<dbReference type="InterPro" id="IPR032914">
    <property type="entry name" value="Vam6/VPS39/TRAP1"/>
</dbReference>